<sequence>MNIIVISDKENAERRENVCNEFGKYNLEFSFFDAIMANKMSKEELTTKALKDTFLTPSEIGCALSHIGVYKKFLESNQKSIMICEDDIFITEYFDKTVIEKIREFVEFSDEPRLVVLQKSIYHHKRVQNISENMNIYSARNLFCTHGYIINRAAAHNITSIQNPVRFEIDAFKFYYWLNLCKLYCLDKDLILQQDEEVMASTVDSGTSSDSSGESQRTAKKNSAYKELYRQLSLKSKIISQYRRFEKACYKMFEGLDY</sequence>
<organism evidence="2 3">
    <name type="scientific">Veillonella tobetsuensis</name>
    <dbReference type="NCBI Taxonomy" id="1110546"/>
    <lineage>
        <taxon>Bacteria</taxon>
        <taxon>Bacillati</taxon>
        <taxon>Bacillota</taxon>
        <taxon>Negativicutes</taxon>
        <taxon>Veillonellales</taxon>
        <taxon>Veillonellaceae</taxon>
        <taxon>Veillonella</taxon>
    </lineage>
</organism>
<accession>A0A480B9L6</accession>
<dbReference type="Pfam" id="PF01755">
    <property type="entry name" value="Glyco_transf_25"/>
    <property type="match status" value="1"/>
</dbReference>
<dbReference type="RefSeq" id="WP_059364560.1">
    <property type="nucleotide sequence ID" value="NZ_BBXI01000022.1"/>
</dbReference>
<evidence type="ECO:0000313" key="2">
    <source>
        <dbReference type="EMBL" id="GCL69970.1"/>
    </source>
</evidence>
<dbReference type="EMBL" id="BJCR01000076">
    <property type="protein sequence ID" value="GCL69970.1"/>
    <property type="molecule type" value="Genomic_DNA"/>
</dbReference>
<evidence type="ECO:0000259" key="1">
    <source>
        <dbReference type="Pfam" id="PF01755"/>
    </source>
</evidence>
<dbReference type="Proteomes" id="UP000303581">
    <property type="component" value="Unassembled WGS sequence"/>
</dbReference>
<comment type="caution">
    <text evidence="2">The sequence shown here is derived from an EMBL/GenBank/DDBJ whole genome shotgun (WGS) entry which is preliminary data.</text>
</comment>
<dbReference type="AlphaFoldDB" id="A0A480B9L6"/>
<keyword evidence="3" id="KW-1185">Reference proteome</keyword>
<protein>
    <recommendedName>
        <fullName evidence="1">Glycosyl transferase family 25 domain-containing protein</fullName>
    </recommendedName>
</protein>
<proteinExistence type="predicted"/>
<feature type="domain" description="Glycosyl transferase family 25" evidence="1">
    <location>
        <begin position="2"/>
        <end position="171"/>
    </location>
</feature>
<dbReference type="OrthoDB" id="881563at2"/>
<gene>
    <name evidence="2" type="ORF">PAGU1579_17390</name>
</gene>
<dbReference type="InterPro" id="IPR002654">
    <property type="entry name" value="Glyco_trans_25"/>
</dbReference>
<evidence type="ECO:0000313" key="3">
    <source>
        <dbReference type="Proteomes" id="UP000303581"/>
    </source>
</evidence>
<dbReference type="CDD" id="cd06532">
    <property type="entry name" value="Glyco_transf_25"/>
    <property type="match status" value="1"/>
</dbReference>
<reference evidence="2 3" key="1">
    <citation type="submission" date="2019-03" db="EMBL/GenBank/DDBJ databases">
        <title>Draft genome sequences of two Veillonella tobetsuensis clinical isolates from intraoperative bronchial fluids of elderly patients with pulmonary carcinoma.</title>
        <authorList>
            <person name="Akiyama T."/>
        </authorList>
    </citation>
    <scope>NUCLEOTIDE SEQUENCE [LARGE SCALE GENOMIC DNA]</scope>
    <source>
        <strain evidence="2 3">PAGU 1579</strain>
    </source>
</reference>
<name>A0A480B9L6_9FIRM</name>